<evidence type="ECO:0000313" key="1">
    <source>
        <dbReference type="EMBL" id="KAF2439618.1"/>
    </source>
</evidence>
<dbReference type="Proteomes" id="UP000799764">
    <property type="component" value="Unassembled WGS sequence"/>
</dbReference>
<organism evidence="1 2">
    <name type="scientific">Karstenula rhodostoma CBS 690.94</name>
    <dbReference type="NCBI Taxonomy" id="1392251"/>
    <lineage>
        <taxon>Eukaryota</taxon>
        <taxon>Fungi</taxon>
        <taxon>Dikarya</taxon>
        <taxon>Ascomycota</taxon>
        <taxon>Pezizomycotina</taxon>
        <taxon>Dothideomycetes</taxon>
        <taxon>Pleosporomycetidae</taxon>
        <taxon>Pleosporales</taxon>
        <taxon>Massarineae</taxon>
        <taxon>Didymosphaeriaceae</taxon>
        <taxon>Karstenula</taxon>
    </lineage>
</organism>
<evidence type="ECO:0000313" key="2">
    <source>
        <dbReference type="Proteomes" id="UP000799764"/>
    </source>
</evidence>
<sequence length="507" mass="57816">MESQHSRLISLPREIRDMIYHEYVYSEEGYMYDLPSGKLRHASGALVDLNLRHTCAQIANETRGLALKQNTITFSTYYSDETSMYGARLEKLMKDFTLTKAKLLWYQPWITELDVFQELAGRYPNHTSLLLSHSMSGVYPRQPWGQAGSTRRRFVASALKRLAENPECDFKPDAGLAHDESTGDTDTIVWSDILPWTVPTESTVIDLIRKFSTRQRSYNCGGRVKHYISAAAMCIHFLSSITNEALLEIRNIRILEDHHAVGWAECHAQGLIPFCKKNPRLRIERKADLWRNLSVQTFHADMVRGVRRTYEDDILRSGVTSSAVITWIGEAIVLPSLGMPAGSFRLVIGGAHPREEASLLQHTLWDATIQEALESSVRRRFVSQSSPLKWRSHICYKFDGFPKALSDIRNGKSIVSFGCKVEQKSNIESIVEDRRGWSLTQWNDARAWDSPWDFAYPAALPRWNDILQEYKLDKAGVAYVGSASRCLLRRELPGLKDIRLSKKICSD</sequence>
<accession>A0A9P4PA31</accession>
<proteinExistence type="predicted"/>
<comment type="caution">
    <text evidence="1">The sequence shown here is derived from an EMBL/GenBank/DDBJ whole genome shotgun (WGS) entry which is preliminary data.</text>
</comment>
<protein>
    <submittedName>
        <fullName evidence="1">Uncharacterized protein</fullName>
    </submittedName>
</protein>
<keyword evidence="2" id="KW-1185">Reference proteome</keyword>
<dbReference type="OrthoDB" id="3664501at2759"/>
<name>A0A9P4PA31_9PLEO</name>
<gene>
    <name evidence="1" type="ORF">P171DRAFT_490310</name>
</gene>
<reference evidence="1" key="1">
    <citation type="journal article" date="2020" name="Stud. Mycol.">
        <title>101 Dothideomycetes genomes: a test case for predicting lifestyles and emergence of pathogens.</title>
        <authorList>
            <person name="Haridas S."/>
            <person name="Albert R."/>
            <person name="Binder M."/>
            <person name="Bloem J."/>
            <person name="Labutti K."/>
            <person name="Salamov A."/>
            <person name="Andreopoulos B."/>
            <person name="Baker S."/>
            <person name="Barry K."/>
            <person name="Bills G."/>
            <person name="Bluhm B."/>
            <person name="Cannon C."/>
            <person name="Castanera R."/>
            <person name="Culley D."/>
            <person name="Daum C."/>
            <person name="Ezra D."/>
            <person name="Gonzalez J."/>
            <person name="Henrissat B."/>
            <person name="Kuo A."/>
            <person name="Liang C."/>
            <person name="Lipzen A."/>
            <person name="Lutzoni F."/>
            <person name="Magnuson J."/>
            <person name="Mondo S."/>
            <person name="Nolan M."/>
            <person name="Ohm R."/>
            <person name="Pangilinan J."/>
            <person name="Park H.-J."/>
            <person name="Ramirez L."/>
            <person name="Alfaro M."/>
            <person name="Sun H."/>
            <person name="Tritt A."/>
            <person name="Yoshinaga Y."/>
            <person name="Zwiers L.-H."/>
            <person name="Turgeon B."/>
            <person name="Goodwin S."/>
            <person name="Spatafora J."/>
            <person name="Crous P."/>
            <person name="Grigoriev I."/>
        </authorList>
    </citation>
    <scope>NUCLEOTIDE SEQUENCE</scope>
    <source>
        <strain evidence="1">CBS 690.94</strain>
    </source>
</reference>
<dbReference type="EMBL" id="MU001509">
    <property type="protein sequence ID" value="KAF2439618.1"/>
    <property type="molecule type" value="Genomic_DNA"/>
</dbReference>
<dbReference type="AlphaFoldDB" id="A0A9P4PA31"/>